<keyword evidence="2" id="KW-1185">Reference proteome</keyword>
<dbReference type="RefSeq" id="WP_209148521.1">
    <property type="nucleotide sequence ID" value="NZ_JAGHKP010000005.1"/>
</dbReference>
<gene>
    <name evidence="1" type="ORF">J7I43_23905</name>
</gene>
<organism evidence="1 2">
    <name type="scientific">Chitinophaga chungangae</name>
    <dbReference type="NCBI Taxonomy" id="2821488"/>
    <lineage>
        <taxon>Bacteria</taxon>
        <taxon>Pseudomonadati</taxon>
        <taxon>Bacteroidota</taxon>
        <taxon>Chitinophagia</taxon>
        <taxon>Chitinophagales</taxon>
        <taxon>Chitinophagaceae</taxon>
        <taxon>Chitinophaga</taxon>
    </lineage>
</organism>
<evidence type="ECO:0008006" key="3">
    <source>
        <dbReference type="Google" id="ProtNLM"/>
    </source>
</evidence>
<sequence>MKTEKIVIEISAGKSIEEVREILHDVADMYGKSLPRKQIITAQEYLRNSIWPEDLEETLKSSPK</sequence>
<evidence type="ECO:0000313" key="2">
    <source>
        <dbReference type="Proteomes" id="UP000679126"/>
    </source>
</evidence>
<proteinExistence type="predicted"/>
<comment type="caution">
    <text evidence="1">The sequence shown here is derived from an EMBL/GenBank/DDBJ whole genome shotgun (WGS) entry which is preliminary data.</text>
</comment>
<accession>A0ABS3YKS9</accession>
<dbReference type="Proteomes" id="UP000679126">
    <property type="component" value="Unassembled WGS sequence"/>
</dbReference>
<evidence type="ECO:0000313" key="1">
    <source>
        <dbReference type="EMBL" id="MBO9155293.1"/>
    </source>
</evidence>
<dbReference type="EMBL" id="JAGHKP010000005">
    <property type="protein sequence ID" value="MBO9155293.1"/>
    <property type="molecule type" value="Genomic_DNA"/>
</dbReference>
<reference evidence="2" key="1">
    <citation type="submission" date="2021-03" db="EMBL/GenBank/DDBJ databases">
        <title>Assistant Professor.</title>
        <authorList>
            <person name="Huq M.A."/>
        </authorList>
    </citation>
    <scope>NUCLEOTIDE SEQUENCE [LARGE SCALE GENOMIC DNA]</scope>
    <source>
        <strain evidence="2">MAH-28</strain>
    </source>
</reference>
<name>A0ABS3YKS9_9BACT</name>
<protein>
    <recommendedName>
        <fullName evidence="3">4-oxalocrotonate tautomerase</fullName>
    </recommendedName>
</protein>